<dbReference type="Proteomes" id="UP001324287">
    <property type="component" value="Chromosome"/>
</dbReference>
<protein>
    <submittedName>
        <fullName evidence="2">Uncharacterized protein</fullName>
    </submittedName>
</protein>
<gene>
    <name evidence="2" type="ORF">U6N30_19965</name>
</gene>
<dbReference type="EMBL" id="CP141261">
    <property type="protein sequence ID" value="WRL62299.1"/>
    <property type="molecule type" value="Genomic_DNA"/>
</dbReference>
<organism evidence="2 3">
    <name type="scientific">Blastococcus brunescens</name>
    <dbReference type="NCBI Taxonomy" id="1564165"/>
    <lineage>
        <taxon>Bacteria</taxon>
        <taxon>Bacillati</taxon>
        <taxon>Actinomycetota</taxon>
        <taxon>Actinomycetes</taxon>
        <taxon>Geodermatophilales</taxon>
        <taxon>Geodermatophilaceae</taxon>
        <taxon>Blastococcus</taxon>
    </lineage>
</organism>
<keyword evidence="1" id="KW-0812">Transmembrane</keyword>
<keyword evidence="1" id="KW-0472">Membrane</keyword>
<dbReference type="RefSeq" id="WP_324273654.1">
    <property type="nucleotide sequence ID" value="NZ_CP141261.1"/>
</dbReference>
<keyword evidence="1" id="KW-1133">Transmembrane helix</keyword>
<accession>A0ABZ1AYX2</accession>
<feature type="transmembrane region" description="Helical" evidence="1">
    <location>
        <begin position="39"/>
        <end position="59"/>
    </location>
</feature>
<sequence length="82" mass="8310">MVLALLAVRLPDLVVLVLGAVLAVTTARAAWATLDVVNSRLWHLVPVCLVCLLAFGLAVSGAAHWRSPDEAGAGGGTGTPPA</sequence>
<evidence type="ECO:0000313" key="3">
    <source>
        <dbReference type="Proteomes" id="UP001324287"/>
    </source>
</evidence>
<evidence type="ECO:0000256" key="1">
    <source>
        <dbReference type="SAM" id="Phobius"/>
    </source>
</evidence>
<keyword evidence="3" id="KW-1185">Reference proteome</keyword>
<name>A0ABZ1AYX2_9ACTN</name>
<evidence type="ECO:0000313" key="2">
    <source>
        <dbReference type="EMBL" id="WRL62299.1"/>
    </source>
</evidence>
<reference evidence="2 3" key="1">
    <citation type="submission" date="2023-12" db="EMBL/GenBank/DDBJ databases">
        <title>Blastococcus brunescens sp. nov., an actonobacterium isolated from sandstone collected in sahara desert.</title>
        <authorList>
            <person name="Gtari M."/>
            <person name="Ghodhbane F."/>
        </authorList>
    </citation>
    <scope>NUCLEOTIDE SEQUENCE [LARGE SCALE GENOMIC DNA]</scope>
    <source>
        <strain evidence="2 3">BMG 8361</strain>
    </source>
</reference>
<proteinExistence type="predicted"/>